<protein>
    <recommendedName>
        <fullName evidence="5">Tyr recombinase domain-containing protein</fullName>
    </recommendedName>
</protein>
<dbReference type="CDD" id="cd00796">
    <property type="entry name" value="INT_Rci_Hp1_C"/>
    <property type="match status" value="1"/>
</dbReference>
<keyword evidence="2" id="KW-0229">DNA integration</keyword>
<evidence type="ECO:0000313" key="7">
    <source>
        <dbReference type="Proteomes" id="UP000069205"/>
    </source>
</evidence>
<dbReference type="EMBL" id="CP011801">
    <property type="protein sequence ID" value="ALA59556.1"/>
    <property type="molecule type" value="Genomic_DNA"/>
</dbReference>
<keyword evidence="3" id="KW-0238">DNA-binding</keyword>
<evidence type="ECO:0000256" key="1">
    <source>
        <dbReference type="ARBA" id="ARBA00008857"/>
    </source>
</evidence>
<dbReference type="OrthoDB" id="9789256at2"/>
<keyword evidence="4" id="KW-0233">DNA recombination</keyword>
<dbReference type="AlphaFoldDB" id="A0A0K2GF27"/>
<dbReference type="PANTHER" id="PTHR30629:SF2">
    <property type="entry name" value="PROPHAGE INTEGRASE INTS-RELATED"/>
    <property type="match status" value="1"/>
</dbReference>
<accession>A0A0K2GF27</accession>
<comment type="similarity">
    <text evidence="1">Belongs to the 'phage' integrase family.</text>
</comment>
<keyword evidence="7" id="KW-1185">Reference proteome</keyword>
<dbReference type="Proteomes" id="UP000069205">
    <property type="component" value="Chromosome"/>
</dbReference>
<dbReference type="InterPro" id="IPR011010">
    <property type="entry name" value="DNA_brk_join_enz"/>
</dbReference>
<evidence type="ECO:0000256" key="2">
    <source>
        <dbReference type="ARBA" id="ARBA00022908"/>
    </source>
</evidence>
<dbReference type="InterPro" id="IPR013762">
    <property type="entry name" value="Integrase-like_cat_sf"/>
</dbReference>
<dbReference type="GO" id="GO:0003677">
    <property type="term" value="F:DNA binding"/>
    <property type="evidence" value="ECO:0007669"/>
    <property type="project" value="UniProtKB-KW"/>
</dbReference>
<gene>
    <name evidence="6" type="ORF">NITMOv2_3157</name>
</gene>
<evidence type="ECO:0000256" key="4">
    <source>
        <dbReference type="ARBA" id="ARBA00023172"/>
    </source>
</evidence>
<organism evidence="6 7">
    <name type="scientific">Nitrospira moscoviensis</name>
    <dbReference type="NCBI Taxonomy" id="42253"/>
    <lineage>
        <taxon>Bacteria</taxon>
        <taxon>Pseudomonadati</taxon>
        <taxon>Nitrospirota</taxon>
        <taxon>Nitrospiria</taxon>
        <taxon>Nitrospirales</taxon>
        <taxon>Nitrospiraceae</taxon>
        <taxon>Nitrospira</taxon>
    </lineage>
</organism>
<dbReference type="Pfam" id="PF00589">
    <property type="entry name" value="Phage_integrase"/>
    <property type="match status" value="1"/>
</dbReference>
<dbReference type="Gene3D" id="1.10.443.10">
    <property type="entry name" value="Intergrase catalytic core"/>
    <property type="match status" value="1"/>
</dbReference>
<proteinExistence type="inferred from homology"/>
<evidence type="ECO:0000313" key="6">
    <source>
        <dbReference type="EMBL" id="ALA59556.1"/>
    </source>
</evidence>
<evidence type="ECO:0000256" key="3">
    <source>
        <dbReference type="ARBA" id="ARBA00023125"/>
    </source>
</evidence>
<dbReference type="GO" id="GO:0006310">
    <property type="term" value="P:DNA recombination"/>
    <property type="evidence" value="ECO:0007669"/>
    <property type="project" value="UniProtKB-KW"/>
</dbReference>
<reference evidence="6 7" key="1">
    <citation type="journal article" date="2015" name="Proc. Natl. Acad. Sci. U.S.A.">
        <title>Expanded metabolic versatility of ubiquitous nitrite-oxidizing bacteria from the genus Nitrospira.</title>
        <authorList>
            <person name="Koch H."/>
            <person name="Lucker S."/>
            <person name="Albertsen M."/>
            <person name="Kitzinger K."/>
            <person name="Herbold C."/>
            <person name="Spieck E."/>
            <person name="Nielsen P.H."/>
            <person name="Wagner M."/>
            <person name="Daims H."/>
        </authorList>
    </citation>
    <scope>NUCLEOTIDE SEQUENCE [LARGE SCALE GENOMIC DNA]</scope>
    <source>
        <strain evidence="6 7">NSP M-1</strain>
    </source>
</reference>
<dbReference type="PANTHER" id="PTHR30629">
    <property type="entry name" value="PROPHAGE INTEGRASE"/>
    <property type="match status" value="1"/>
</dbReference>
<dbReference type="Gene3D" id="1.10.150.130">
    <property type="match status" value="1"/>
</dbReference>
<dbReference type="KEGG" id="nmv:NITMOv2_3157"/>
<dbReference type="RefSeq" id="WP_053380548.1">
    <property type="nucleotide sequence ID" value="NZ_CP011801.1"/>
</dbReference>
<dbReference type="SUPFAM" id="SSF56349">
    <property type="entry name" value="DNA breaking-rejoining enzymes"/>
    <property type="match status" value="1"/>
</dbReference>
<dbReference type="PROSITE" id="PS51898">
    <property type="entry name" value="TYR_RECOMBINASE"/>
    <property type="match status" value="1"/>
</dbReference>
<sequence length="397" mass="45592">MLPKAYVFKRNRSPFYQVKFRLRPGQPYVYLSTGETNRIAAANKAKALIEDYLGRPHGASKGAKLTIGEFCRLPDPTNPADEGGEYLQYVTANRAGNTRLRYVDILRTQIIPTFGQLAFEEVTPLLVEQWKQKRLKEVQKATVVKELNTCSNIFKIARKIYQYTRGNPVSDIEKPTVPKKKKSIPSPTEMQRFLRAAARLYPKYFPLLLVLYQCGLRIDELRHLEPGDVDLEHNILHIRVKKGWSPKDAEDRDVPITEPLRTVLLEHLTSIDSAGRWVFPRFDRRTIHCKRCGQPEKHVGNLRKTIISIGKAAKVPQHVTHHILRHCYSTHSRKLGALDFEVMEILGQRSTKVHRDYTHAEWSGMVEASKRLGKSVGKDLLKLWSAQRFAAHDTEEN</sequence>
<evidence type="ECO:0000259" key="5">
    <source>
        <dbReference type="PROSITE" id="PS51898"/>
    </source>
</evidence>
<feature type="domain" description="Tyr recombinase" evidence="5">
    <location>
        <begin position="180"/>
        <end position="370"/>
    </location>
</feature>
<dbReference type="STRING" id="42253.NITMOv2_3157"/>
<dbReference type="InterPro" id="IPR010998">
    <property type="entry name" value="Integrase_recombinase_N"/>
</dbReference>
<dbReference type="PATRIC" id="fig|42253.5.peg.3111"/>
<dbReference type="InterPro" id="IPR002104">
    <property type="entry name" value="Integrase_catalytic"/>
</dbReference>
<name>A0A0K2GF27_NITMO</name>
<dbReference type="GO" id="GO:0015074">
    <property type="term" value="P:DNA integration"/>
    <property type="evidence" value="ECO:0007669"/>
    <property type="project" value="UniProtKB-KW"/>
</dbReference>
<dbReference type="InterPro" id="IPR050808">
    <property type="entry name" value="Phage_Integrase"/>
</dbReference>